<dbReference type="RefSeq" id="XP_014669717.1">
    <property type="nucleotide sequence ID" value="XM_014814231.1"/>
</dbReference>
<reference evidence="4" key="1">
    <citation type="submission" date="2025-08" db="UniProtKB">
        <authorList>
            <consortium name="RefSeq"/>
        </authorList>
    </citation>
    <scope>IDENTIFICATION</scope>
</reference>
<dbReference type="PANTHER" id="PTHR22769">
    <property type="entry name" value="MUTT/NUDIX HYDROLASE"/>
    <property type="match status" value="1"/>
</dbReference>
<name>A0ABM1EBZ6_PRICU</name>
<organism evidence="3 4">
    <name type="scientific">Priapulus caudatus</name>
    <name type="common">Priapulid worm</name>
    <dbReference type="NCBI Taxonomy" id="37621"/>
    <lineage>
        <taxon>Eukaryota</taxon>
        <taxon>Metazoa</taxon>
        <taxon>Ecdysozoa</taxon>
        <taxon>Scalidophora</taxon>
        <taxon>Priapulida</taxon>
        <taxon>Priapulimorpha</taxon>
        <taxon>Priapulimorphida</taxon>
        <taxon>Priapulidae</taxon>
        <taxon>Priapulus</taxon>
    </lineage>
</organism>
<evidence type="ECO:0000256" key="1">
    <source>
        <dbReference type="ARBA" id="ARBA00022801"/>
    </source>
</evidence>
<dbReference type="GeneID" id="106810785"/>
<dbReference type="PROSITE" id="PS00893">
    <property type="entry name" value="NUDIX_BOX"/>
    <property type="match status" value="1"/>
</dbReference>
<evidence type="ECO:0000313" key="4">
    <source>
        <dbReference type="RefSeq" id="XP_014669717.1"/>
    </source>
</evidence>
<keyword evidence="1" id="KW-0378">Hydrolase</keyword>
<dbReference type="Pfam" id="PF00293">
    <property type="entry name" value="NUDIX"/>
    <property type="match status" value="1"/>
</dbReference>
<gene>
    <name evidence="4" type="primary">LOC106810785</name>
</gene>
<dbReference type="Gene3D" id="3.90.79.10">
    <property type="entry name" value="Nucleoside Triphosphate Pyrophosphohydrolase"/>
    <property type="match status" value="1"/>
</dbReference>
<keyword evidence="3" id="KW-1185">Reference proteome</keyword>
<dbReference type="InterPro" id="IPR015797">
    <property type="entry name" value="NUDIX_hydrolase-like_dom_sf"/>
</dbReference>
<dbReference type="PROSITE" id="PS51462">
    <property type="entry name" value="NUDIX"/>
    <property type="match status" value="1"/>
</dbReference>
<evidence type="ECO:0000313" key="3">
    <source>
        <dbReference type="Proteomes" id="UP000695022"/>
    </source>
</evidence>
<protein>
    <submittedName>
        <fullName evidence="4">8-oxo-dGDP phosphatase NUDT18-like</fullName>
    </submittedName>
</protein>
<dbReference type="Proteomes" id="UP000695022">
    <property type="component" value="Unplaced"/>
</dbReference>
<evidence type="ECO:0000259" key="2">
    <source>
        <dbReference type="PROSITE" id="PS51462"/>
    </source>
</evidence>
<accession>A0ABM1EBZ6</accession>
<dbReference type="InterPro" id="IPR020084">
    <property type="entry name" value="NUDIX_hydrolase_CS"/>
</dbReference>
<feature type="domain" description="Nudix hydrolase" evidence="2">
    <location>
        <begin position="12"/>
        <end position="145"/>
    </location>
</feature>
<dbReference type="InterPro" id="IPR000086">
    <property type="entry name" value="NUDIX_hydrolase_dom"/>
</dbReference>
<proteinExistence type="predicted"/>
<dbReference type="PANTHER" id="PTHR22769:SF56">
    <property type="entry name" value="8-OXO-DGDP PHOSPHATASE NUDT18"/>
    <property type="match status" value="1"/>
</dbReference>
<sequence length="339" mass="37544">MHLFILGAHFEPLIKQTVCYIVCGLIYNENGEVLLIQEAKQSCRGKWYLPAGRMEVEETIEEALKREVKEEAGFCCEITTLLLVEIDCGARWVRFTCLARVTGGHLKSKKEMDKESLQARWCSTHDISQLEIRAHDIFPLMEYAEQFRSLPASSRHCNVLPTVSRHKRLLVRAVIVKNTEASKNAQVLIGKKSGSHFPVGTIGPGDYGLCFSIARIVRTALGGGVKAKLVVHGILAVEHCGAPALENDGLCFTCLASIGPRNNIDDYDTAATLAAQIAAEFSVSEPPEVATFSIACTDYAWLSIVDDQLSQELLGRLGKYMTIPTNRNAEFEEMLIPFR</sequence>
<dbReference type="SUPFAM" id="SSF55811">
    <property type="entry name" value="Nudix"/>
    <property type="match status" value="1"/>
</dbReference>